<reference evidence="2" key="1">
    <citation type="journal article" date="2019" name="Int. J. Syst. Evol. Microbiol.">
        <title>The Global Catalogue of Microorganisms (GCM) 10K type strain sequencing project: providing services to taxonomists for standard genome sequencing and annotation.</title>
        <authorList>
            <consortium name="The Broad Institute Genomics Platform"/>
            <consortium name="The Broad Institute Genome Sequencing Center for Infectious Disease"/>
            <person name="Wu L."/>
            <person name="Ma J."/>
        </authorList>
    </citation>
    <scope>NUCLEOTIDE SEQUENCE [LARGE SCALE GENOMIC DNA]</scope>
    <source>
        <strain evidence="2">JCM 10425</strain>
    </source>
</reference>
<dbReference type="Gene3D" id="3.30.530.20">
    <property type="match status" value="1"/>
</dbReference>
<name>A0ABP3DU17_9ACTN</name>
<dbReference type="Proteomes" id="UP001500967">
    <property type="component" value="Unassembled WGS sequence"/>
</dbReference>
<dbReference type="RefSeq" id="WP_344648972.1">
    <property type="nucleotide sequence ID" value="NZ_BAAAGX010000009.1"/>
</dbReference>
<gene>
    <name evidence="1" type="ORF">GCM10009539_25420</name>
</gene>
<dbReference type="InterPro" id="IPR023393">
    <property type="entry name" value="START-like_dom_sf"/>
</dbReference>
<evidence type="ECO:0000313" key="1">
    <source>
        <dbReference type="EMBL" id="GAA0239034.1"/>
    </source>
</evidence>
<protein>
    <submittedName>
        <fullName evidence="1">Uncharacterized protein</fullName>
    </submittedName>
</protein>
<proteinExistence type="predicted"/>
<keyword evidence="2" id="KW-1185">Reference proteome</keyword>
<dbReference type="SUPFAM" id="SSF55961">
    <property type="entry name" value="Bet v1-like"/>
    <property type="match status" value="1"/>
</dbReference>
<dbReference type="EMBL" id="BAAAGX010000009">
    <property type="protein sequence ID" value="GAA0239034.1"/>
    <property type="molecule type" value="Genomic_DNA"/>
</dbReference>
<organism evidence="1 2">
    <name type="scientific">Cryptosporangium japonicum</name>
    <dbReference type="NCBI Taxonomy" id="80872"/>
    <lineage>
        <taxon>Bacteria</taxon>
        <taxon>Bacillati</taxon>
        <taxon>Actinomycetota</taxon>
        <taxon>Actinomycetes</taxon>
        <taxon>Cryptosporangiales</taxon>
        <taxon>Cryptosporangiaceae</taxon>
        <taxon>Cryptosporangium</taxon>
    </lineage>
</organism>
<comment type="caution">
    <text evidence="1">The sequence shown here is derived from an EMBL/GenBank/DDBJ whole genome shotgun (WGS) entry which is preliminary data.</text>
</comment>
<evidence type="ECO:0000313" key="2">
    <source>
        <dbReference type="Proteomes" id="UP001500967"/>
    </source>
</evidence>
<sequence>MPETYRWDGTLPADPMTTWDAITRHTAAWQWQVDYEPRLGGTERGLTPGGGFVTAWLPGRHFRTRAENEHGWFNELDLRLEPAGAGTHLHFTHTSPDFADDVVYAQCAAHTDFYLRSLEAYLRWFAGRPARCREVDVPGSFAEVCARVRDRGPVYYESPHFLGLRADDVIIRVFGRDAWDGSVAVSVHTFHQSDDWHAWLDSLATTEAVSA</sequence>
<accession>A0ABP3DU17</accession>